<dbReference type="InterPro" id="IPR003018">
    <property type="entry name" value="GAF"/>
</dbReference>
<evidence type="ECO:0000313" key="6">
    <source>
        <dbReference type="Proteomes" id="UP001156706"/>
    </source>
</evidence>
<dbReference type="Pfam" id="PF01590">
    <property type="entry name" value="GAF"/>
    <property type="match status" value="1"/>
</dbReference>
<dbReference type="InterPro" id="IPR050469">
    <property type="entry name" value="Diguanylate_Cyclase"/>
</dbReference>
<evidence type="ECO:0000256" key="3">
    <source>
        <dbReference type="SAM" id="Coils"/>
    </source>
</evidence>
<organism evidence="5 6">
    <name type="scientific">Chitinimonas prasina</name>
    <dbReference type="NCBI Taxonomy" id="1434937"/>
    <lineage>
        <taxon>Bacteria</taxon>
        <taxon>Pseudomonadati</taxon>
        <taxon>Pseudomonadota</taxon>
        <taxon>Betaproteobacteria</taxon>
        <taxon>Neisseriales</taxon>
        <taxon>Chitinibacteraceae</taxon>
        <taxon>Chitinimonas</taxon>
    </lineage>
</organism>
<dbReference type="SMART" id="SM00267">
    <property type="entry name" value="GGDEF"/>
    <property type="match status" value="1"/>
</dbReference>
<dbReference type="Gene3D" id="3.30.450.40">
    <property type="match status" value="1"/>
</dbReference>
<dbReference type="PANTHER" id="PTHR45138">
    <property type="entry name" value="REGULATORY COMPONENTS OF SENSORY TRANSDUCTION SYSTEM"/>
    <property type="match status" value="1"/>
</dbReference>
<dbReference type="PROSITE" id="PS50887">
    <property type="entry name" value="GGDEF"/>
    <property type="match status" value="1"/>
</dbReference>
<proteinExistence type="predicted"/>
<dbReference type="NCBIfam" id="TIGR00254">
    <property type="entry name" value="GGDEF"/>
    <property type="match status" value="1"/>
</dbReference>
<dbReference type="SUPFAM" id="SSF55073">
    <property type="entry name" value="Nucleotide cyclase"/>
    <property type="match status" value="1"/>
</dbReference>
<feature type="domain" description="GGDEF" evidence="4">
    <location>
        <begin position="217"/>
        <end position="351"/>
    </location>
</feature>
<dbReference type="CDD" id="cd01949">
    <property type="entry name" value="GGDEF"/>
    <property type="match status" value="1"/>
</dbReference>
<dbReference type="SMART" id="SM00065">
    <property type="entry name" value="GAF"/>
    <property type="match status" value="1"/>
</dbReference>
<dbReference type="Proteomes" id="UP001156706">
    <property type="component" value="Unassembled WGS sequence"/>
</dbReference>
<dbReference type="InterPro" id="IPR029787">
    <property type="entry name" value="Nucleotide_cyclase"/>
</dbReference>
<keyword evidence="6" id="KW-1185">Reference proteome</keyword>
<dbReference type="InterPro" id="IPR000160">
    <property type="entry name" value="GGDEF_dom"/>
</dbReference>
<comment type="caution">
    <text evidence="5">The sequence shown here is derived from an EMBL/GenBank/DDBJ whole genome shotgun (WGS) entry which is preliminary data.</text>
</comment>
<name>A0ABQ5YFK1_9NEIS</name>
<reference evidence="6" key="1">
    <citation type="journal article" date="2019" name="Int. J. Syst. Evol. Microbiol.">
        <title>The Global Catalogue of Microorganisms (GCM) 10K type strain sequencing project: providing services to taxonomists for standard genome sequencing and annotation.</title>
        <authorList>
            <consortium name="The Broad Institute Genomics Platform"/>
            <consortium name="The Broad Institute Genome Sequencing Center for Infectious Disease"/>
            <person name="Wu L."/>
            <person name="Ma J."/>
        </authorList>
    </citation>
    <scope>NUCLEOTIDE SEQUENCE [LARGE SCALE GENOMIC DNA]</scope>
    <source>
        <strain evidence="6">NBRC 110044</strain>
    </source>
</reference>
<dbReference type="EC" id="2.7.7.65" evidence="1"/>
<keyword evidence="3" id="KW-0175">Coiled coil</keyword>
<dbReference type="SUPFAM" id="SSF55781">
    <property type="entry name" value="GAF domain-like"/>
    <property type="match status" value="1"/>
</dbReference>
<evidence type="ECO:0000256" key="1">
    <source>
        <dbReference type="ARBA" id="ARBA00012528"/>
    </source>
</evidence>
<gene>
    <name evidence="5" type="ORF">GCM10007907_15730</name>
</gene>
<evidence type="ECO:0000313" key="5">
    <source>
        <dbReference type="EMBL" id="GLR12783.1"/>
    </source>
</evidence>
<dbReference type="InterPro" id="IPR029016">
    <property type="entry name" value="GAF-like_dom_sf"/>
</dbReference>
<dbReference type="InterPro" id="IPR043128">
    <property type="entry name" value="Rev_trsase/Diguanyl_cyclase"/>
</dbReference>
<dbReference type="Gene3D" id="3.30.70.270">
    <property type="match status" value="1"/>
</dbReference>
<dbReference type="EMBL" id="BSOG01000002">
    <property type="protein sequence ID" value="GLR12783.1"/>
    <property type="molecule type" value="Genomic_DNA"/>
</dbReference>
<protein>
    <recommendedName>
        <fullName evidence="1">diguanylate cyclase</fullName>
        <ecNumber evidence="1">2.7.7.65</ecNumber>
    </recommendedName>
</protein>
<dbReference type="Pfam" id="PF00990">
    <property type="entry name" value="GGDEF"/>
    <property type="match status" value="1"/>
</dbReference>
<feature type="coiled-coil region" evidence="3">
    <location>
        <begin position="159"/>
        <end position="186"/>
    </location>
</feature>
<evidence type="ECO:0000259" key="4">
    <source>
        <dbReference type="PROSITE" id="PS50887"/>
    </source>
</evidence>
<sequence>MAYAEATAEDTMNRQNADPEATRLAALHRCGIFQTPAEQDFDFLTRLAAEICQVPYAFVTFVDQDYVWAKAWHGVEKIAPAARCDDYCDFVIRSGQPLVVHDLCSDPRTASLPPTLDGFRMYAGVPLLTADQQAIGTLCVLDKRAGQPNDHQLELLQSLARQVMALVELRQHKRELEANVHLLERLATTDELTGLMNRRRLMERLSEECARARRFKEPMALVLLDLDHFKQVNDQWGHATGDIVLANTGRLIRETLRETDSAGRYGGEELCLLLPHTELDGAATVADTLCGRLATRSHRTAGAPEYVTASLGVAASSHLEQCHPATLLAQADAALYRAKDNGRNCVVVAQEALA</sequence>
<evidence type="ECO:0000256" key="2">
    <source>
        <dbReference type="ARBA" id="ARBA00034247"/>
    </source>
</evidence>
<dbReference type="PANTHER" id="PTHR45138:SF9">
    <property type="entry name" value="DIGUANYLATE CYCLASE DGCM-RELATED"/>
    <property type="match status" value="1"/>
</dbReference>
<accession>A0ABQ5YFK1</accession>
<comment type="catalytic activity">
    <reaction evidence="2">
        <text>2 GTP = 3',3'-c-di-GMP + 2 diphosphate</text>
        <dbReference type="Rhea" id="RHEA:24898"/>
        <dbReference type="ChEBI" id="CHEBI:33019"/>
        <dbReference type="ChEBI" id="CHEBI:37565"/>
        <dbReference type="ChEBI" id="CHEBI:58805"/>
        <dbReference type="EC" id="2.7.7.65"/>
    </reaction>
</comment>